<evidence type="ECO:0000256" key="2">
    <source>
        <dbReference type="ARBA" id="ARBA00022737"/>
    </source>
</evidence>
<keyword evidence="1" id="KW-0245">EGF-like domain</keyword>
<evidence type="ECO:0000256" key="1">
    <source>
        <dbReference type="ARBA" id="ARBA00022536"/>
    </source>
</evidence>
<evidence type="ECO:0000256" key="3">
    <source>
        <dbReference type="ARBA" id="ARBA00023157"/>
    </source>
</evidence>
<feature type="domain" description="EGF-like" evidence="5">
    <location>
        <begin position="88"/>
        <end position="123"/>
    </location>
</feature>
<feature type="chain" id="PRO_5028395146" evidence="4">
    <location>
        <begin position="25"/>
        <end position="351"/>
    </location>
</feature>
<dbReference type="Gene3D" id="2.10.25.10">
    <property type="entry name" value="Laminin"/>
    <property type="match status" value="7"/>
</dbReference>
<reference evidence="8" key="1">
    <citation type="submission" date="2025-04" db="UniProtKB">
        <authorList>
            <consortium name="RefSeq"/>
        </authorList>
    </citation>
    <scope>IDENTIFICATION</scope>
    <source>
        <tissue evidence="8">Whole insect</tissue>
    </source>
</reference>
<keyword evidence="3" id="KW-1015">Disulfide bond</keyword>
<feature type="domain" description="EGF-like" evidence="5">
    <location>
        <begin position="226"/>
        <end position="258"/>
    </location>
</feature>
<keyword evidence="7" id="KW-1185">Reference proteome</keyword>
<reference evidence="6" key="2">
    <citation type="submission" date="2025-05" db="UniProtKB">
        <authorList>
            <consortium name="EnsemblMetazoa"/>
        </authorList>
    </citation>
    <scope>IDENTIFICATION</scope>
</reference>
<evidence type="ECO:0000313" key="8">
    <source>
        <dbReference type="RefSeq" id="XP_028135596.1"/>
    </source>
</evidence>
<feature type="domain" description="EGF-like" evidence="5">
    <location>
        <begin position="125"/>
        <end position="157"/>
    </location>
</feature>
<feature type="signal peptide" evidence="4">
    <location>
        <begin position="1"/>
        <end position="24"/>
    </location>
</feature>
<accession>A0A6P7FI58</accession>
<proteinExistence type="predicted"/>
<dbReference type="RefSeq" id="XP_028135596.1">
    <property type="nucleotide sequence ID" value="XM_028279795.1"/>
</dbReference>
<keyword evidence="4" id="KW-0732">Signal</keyword>
<dbReference type="SUPFAM" id="SSF57184">
    <property type="entry name" value="Growth factor receptor domain"/>
    <property type="match status" value="2"/>
</dbReference>
<dbReference type="EnsemblMetazoa" id="XM_028279795.2">
    <property type="protein sequence ID" value="XP_028135596.1"/>
    <property type="gene ID" value="LOC114330453"/>
</dbReference>
<dbReference type="PANTHER" id="PTHR24047">
    <property type="entry name" value="FI01909P-RELATED"/>
    <property type="match status" value="1"/>
</dbReference>
<dbReference type="KEGG" id="dvv:114330453"/>
<name>A0A6P7FI58_DIAVI</name>
<dbReference type="Pfam" id="PF12661">
    <property type="entry name" value="hEGF"/>
    <property type="match status" value="1"/>
</dbReference>
<feature type="domain" description="EGF-like" evidence="5">
    <location>
        <begin position="260"/>
        <end position="295"/>
    </location>
</feature>
<keyword evidence="2" id="KW-0677">Repeat</keyword>
<dbReference type="SMART" id="SM00181">
    <property type="entry name" value="EGF"/>
    <property type="match status" value="7"/>
</dbReference>
<protein>
    <submittedName>
        <fullName evidence="8">von Willebrand factor D and EGF domain-containing protein-like</fullName>
    </submittedName>
</protein>
<dbReference type="InterPro" id="IPR009030">
    <property type="entry name" value="Growth_fac_rcpt_cys_sf"/>
</dbReference>
<feature type="domain" description="EGF-like" evidence="5">
    <location>
        <begin position="159"/>
        <end position="192"/>
    </location>
</feature>
<gene>
    <name evidence="8" type="primary">LOC114330453</name>
</gene>
<dbReference type="InterPro" id="IPR053255">
    <property type="entry name" value="EGF-like_domain"/>
</dbReference>
<sequence length="351" mass="37180">MAFKLVVGATALMAFSLLSQSVEAAQLQGVARNNSRRGICTLEVPTIDLIPAEDRHGVIPRGNGSRNGYSKIDVCCSGYERVPRTHLQCEPVCDHCENGNCTSPGHCECKRGWIHDPYHKDCIPTCPERCLNGVCTITGQCSCNAGNTLSSSGKYCLPHCSGGCGVGGNCVGPETCACDKGFSLDARTRKCNYHCEGGCGEGSCIGPNQCSCKPGYRQAGHSCVADCPRGCHNGDCVAPNRCSCKAGWALDGTGTVCTPHCNNPCLNGDCVAPNQCKCKEGYIEAPNSIRSQTCVAHCPGGCPNGSCTAPNFCICNPGYVKERKGSNNCVRRVRRSLMHMELIPEAVLEGL</sequence>
<dbReference type="AlphaFoldDB" id="A0A6P7FI58"/>
<evidence type="ECO:0000256" key="4">
    <source>
        <dbReference type="SAM" id="SignalP"/>
    </source>
</evidence>
<dbReference type="PANTHER" id="PTHR24047:SF32">
    <property type="entry name" value="FI01909P-RELATED"/>
    <property type="match status" value="1"/>
</dbReference>
<dbReference type="Proteomes" id="UP001652700">
    <property type="component" value="Unplaced"/>
</dbReference>
<organism evidence="8">
    <name type="scientific">Diabrotica virgifera virgifera</name>
    <name type="common">western corn rootworm</name>
    <dbReference type="NCBI Taxonomy" id="50390"/>
    <lineage>
        <taxon>Eukaryota</taxon>
        <taxon>Metazoa</taxon>
        <taxon>Ecdysozoa</taxon>
        <taxon>Arthropoda</taxon>
        <taxon>Hexapoda</taxon>
        <taxon>Insecta</taxon>
        <taxon>Pterygota</taxon>
        <taxon>Neoptera</taxon>
        <taxon>Endopterygota</taxon>
        <taxon>Coleoptera</taxon>
        <taxon>Polyphaga</taxon>
        <taxon>Cucujiformia</taxon>
        <taxon>Chrysomeloidea</taxon>
        <taxon>Chrysomelidae</taxon>
        <taxon>Galerucinae</taxon>
        <taxon>Diabroticina</taxon>
        <taxon>Diabroticites</taxon>
        <taxon>Diabrotica</taxon>
    </lineage>
</organism>
<feature type="domain" description="EGF-like" evidence="5">
    <location>
        <begin position="194"/>
        <end position="224"/>
    </location>
</feature>
<evidence type="ECO:0000313" key="6">
    <source>
        <dbReference type="EnsemblMetazoa" id="XP_028135596.1"/>
    </source>
</evidence>
<dbReference type="InParanoid" id="A0A6P7FI58"/>
<dbReference type="InterPro" id="IPR013032">
    <property type="entry name" value="EGF-like_CS"/>
</dbReference>
<evidence type="ECO:0000313" key="7">
    <source>
        <dbReference type="Proteomes" id="UP001652700"/>
    </source>
</evidence>
<evidence type="ECO:0000259" key="5">
    <source>
        <dbReference type="SMART" id="SM00181"/>
    </source>
</evidence>
<dbReference type="OrthoDB" id="10060424at2759"/>
<dbReference type="GeneID" id="114330453"/>
<feature type="domain" description="EGF-like" evidence="5">
    <location>
        <begin position="297"/>
        <end position="330"/>
    </location>
</feature>
<dbReference type="InterPro" id="IPR000742">
    <property type="entry name" value="EGF"/>
</dbReference>